<feature type="transmembrane region" description="Helical" evidence="1">
    <location>
        <begin position="596"/>
        <end position="617"/>
    </location>
</feature>
<dbReference type="Proteomes" id="UP000785679">
    <property type="component" value="Unassembled WGS sequence"/>
</dbReference>
<feature type="transmembrane region" description="Helical" evidence="1">
    <location>
        <begin position="817"/>
        <end position="836"/>
    </location>
</feature>
<dbReference type="EMBL" id="RRYP01001272">
    <property type="protein sequence ID" value="TNV86146.1"/>
    <property type="molecule type" value="Genomic_DNA"/>
</dbReference>
<reference evidence="2" key="1">
    <citation type="submission" date="2019-06" db="EMBL/GenBank/DDBJ databases">
        <authorList>
            <person name="Zheng W."/>
        </authorList>
    </citation>
    <scope>NUCLEOTIDE SEQUENCE</scope>
    <source>
        <strain evidence="2">QDHG01</strain>
    </source>
</reference>
<keyword evidence="1" id="KW-0812">Transmembrane</keyword>
<dbReference type="AlphaFoldDB" id="A0A8J8P2B3"/>
<comment type="caution">
    <text evidence="2">The sequence shown here is derived from an EMBL/GenBank/DDBJ whole genome shotgun (WGS) entry which is preliminary data.</text>
</comment>
<sequence>MADIQHIISLQMKEKFSQFKRCLIITSNKALVNTSTLLRDNFKTQTEKDIMQIYNQQILKDYLISQYLSPVTIILDEFLSPLSIDLSSFQTIVIIEKEPTRNIKFIVGKLLLHFPIVLYFKRSNMPLHECEAEDRYFSTQINTLENDDEGDDYEYEIYGGCSQKEVFKQLELLALDAKNIIYQLEKKQRDRIIASFESLPRKDEYRSQMWEILYRDVEVQPQQQIYNDDQLIQVIKGNQWKCLILMPLTFHFLVDHHCQDNNSYSSKLVAKVKAAGDLLKQLIKQGIMNKHFQLDKDYYRRMLLEQYPPDQDTSKNTTTKSFRVLGVLSAYSLMNDVFFFILTGTLIINKFYYEMYGDDNEIMNLILVTRLTLMLLFTIRVKIRVMSELYAYMFDVSFNICAVALGFYVFSLLVQMTSTSEADQTCDKKNIMETMIWLKIEAYTFFLQIIGPMIYILFASFFSILDMNDEVKSKILTEDFISFYFVKMKSSANVLTIYVIYFFMLIIEIYDLRFLQDNYLNKSLSFLKFSFCLVLINYTLITFDVLSMKFKLMRVVKKYGDYYGIPIFLISFYIVWRNVNNRQEVQEVNDINLVFIRQWLCLLYIGGPIALIFYTLVEFGVQIPAGNQNLGSQYTFIRAQTIIEKLLRALIWIKDFINPEAHERDSLIAIQSKQQLEKTQGEDQGKIKAFHRHHGFNQSLILEQCEKMLANLKSIFERIDVNVSSSQFVLRENQYVDLFQRMMKNEKGMKNIEDQRELFQDDFKAKFDQIQELINASNSSIYQDISRCFLIFMLKLSLLLLGMISMSGVPSRTQERYQFFTVMVQFVSCLLIHIKIDQDMRQALSMLNHSIYSRDIGRQHISYVILITLMQMSTALSTEAFHARTIFSLIEGREIMYTLATFIVLSESDQAIAISLKSVTLKKSEQQTSQKNPSNDSWSSIDQNETVFELFPDEESLEVMILQPIKMWYKIVKTFYQAFFFYFSPFIMLYIFFNMQ</sequence>
<organism evidence="2 3">
    <name type="scientific">Halteria grandinella</name>
    <dbReference type="NCBI Taxonomy" id="5974"/>
    <lineage>
        <taxon>Eukaryota</taxon>
        <taxon>Sar</taxon>
        <taxon>Alveolata</taxon>
        <taxon>Ciliophora</taxon>
        <taxon>Intramacronucleata</taxon>
        <taxon>Spirotrichea</taxon>
        <taxon>Stichotrichia</taxon>
        <taxon>Sporadotrichida</taxon>
        <taxon>Halteriidae</taxon>
        <taxon>Halteria</taxon>
    </lineage>
</organism>
<evidence type="ECO:0000313" key="3">
    <source>
        <dbReference type="Proteomes" id="UP000785679"/>
    </source>
</evidence>
<feature type="transmembrane region" description="Helical" evidence="1">
    <location>
        <begin position="362"/>
        <end position="379"/>
    </location>
</feature>
<feature type="transmembrane region" description="Helical" evidence="1">
    <location>
        <begin position="788"/>
        <end position="805"/>
    </location>
</feature>
<protein>
    <submittedName>
        <fullName evidence="2">Uncharacterized protein</fullName>
    </submittedName>
</protein>
<evidence type="ECO:0000313" key="2">
    <source>
        <dbReference type="EMBL" id="TNV86146.1"/>
    </source>
</evidence>
<feature type="transmembrane region" description="Helical" evidence="1">
    <location>
        <begin position="526"/>
        <end position="547"/>
    </location>
</feature>
<keyword evidence="3" id="KW-1185">Reference proteome</keyword>
<accession>A0A8J8P2B3</accession>
<feature type="transmembrane region" description="Helical" evidence="1">
    <location>
        <begin position="975"/>
        <end position="993"/>
    </location>
</feature>
<feature type="transmembrane region" description="Helical" evidence="1">
    <location>
        <begin position="492"/>
        <end position="510"/>
    </location>
</feature>
<keyword evidence="1" id="KW-1133">Transmembrane helix</keyword>
<feature type="transmembrane region" description="Helical" evidence="1">
    <location>
        <begin position="324"/>
        <end position="342"/>
    </location>
</feature>
<evidence type="ECO:0000256" key="1">
    <source>
        <dbReference type="SAM" id="Phobius"/>
    </source>
</evidence>
<feature type="transmembrane region" description="Helical" evidence="1">
    <location>
        <begin position="391"/>
        <end position="410"/>
    </location>
</feature>
<name>A0A8J8P2B3_HALGN</name>
<keyword evidence="1" id="KW-0472">Membrane</keyword>
<feature type="transmembrane region" description="Helical" evidence="1">
    <location>
        <begin position="442"/>
        <end position="465"/>
    </location>
</feature>
<feature type="transmembrane region" description="Helical" evidence="1">
    <location>
        <begin position="559"/>
        <end position="576"/>
    </location>
</feature>
<gene>
    <name evidence="2" type="ORF">FGO68_gene5517</name>
</gene>
<proteinExistence type="predicted"/>